<proteinExistence type="predicted"/>
<evidence type="ECO:0000313" key="2">
    <source>
        <dbReference type="Proteomes" id="UP000286678"/>
    </source>
</evidence>
<dbReference type="AlphaFoldDB" id="A0A432XNS7"/>
<protein>
    <recommendedName>
        <fullName evidence="3">Cytochrome oxidase</fullName>
    </recommendedName>
</protein>
<evidence type="ECO:0008006" key="3">
    <source>
        <dbReference type="Google" id="ProtNLM"/>
    </source>
</evidence>
<dbReference type="Proteomes" id="UP000286678">
    <property type="component" value="Unassembled WGS sequence"/>
</dbReference>
<evidence type="ECO:0000313" key="1">
    <source>
        <dbReference type="EMBL" id="RUO50334.1"/>
    </source>
</evidence>
<comment type="caution">
    <text evidence="1">The sequence shown here is derived from an EMBL/GenBank/DDBJ whole genome shotgun (WGS) entry which is preliminary data.</text>
</comment>
<dbReference type="RefSeq" id="WP_126833216.1">
    <property type="nucleotide sequence ID" value="NZ_PIPT01000002.1"/>
</dbReference>
<gene>
    <name evidence="1" type="ORF">CWE21_04265</name>
</gene>
<accession>A0A432XNS7</accession>
<dbReference type="OrthoDB" id="9785445at2"/>
<sequence length="181" mass="19938">MTSVKKSRATLIGVVLAFALPVIGAKFVLDQSWYQGAATNKGTMLVPPIKLGEQLNARLPEGWHVALIADDNCGAQCEQGLYAMNQLDVALGKESDRVKPLVFSRAQLAFDLGQTPMVQPFNDKEIIDNLSALPPYRLFIIDPLGNVMLHYPTFADEEQMRAEAKNLLSDLRTLLKLSRVG</sequence>
<reference evidence="2" key="1">
    <citation type="journal article" date="2018" name="Front. Microbiol.">
        <title>Genome-Based Analysis Reveals the Taxonomy and Diversity of the Family Idiomarinaceae.</title>
        <authorList>
            <person name="Liu Y."/>
            <person name="Lai Q."/>
            <person name="Shao Z."/>
        </authorList>
    </citation>
    <scope>NUCLEOTIDE SEQUENCE [LARGE SCALE GENOMIC DNA]</scope>
    <source>
        <strain evidence="2">SW15</strain>
    </source>
</reference>
<name>A0A432XNS7_9GAMM</name>
<keyword evidence="2" id="KW-1185">Reference proteome</keyword>
<dbReference type="EMBL" id="PIPT01000002">
    <property type="protein sequence ID" value="RUO50334.1"/>
    <property type="molecule type" value="Genomic_DNA"/>
</dbReference>
<organism evidence="1 2">
    <name type="scientific">Pseudidiomarina aquimaris</name>
    <dbReference type="NCBI Taxonomy" id="641841"/>
    <lineage>
        <taxon>Bacteria</taxon>
        <taxon>Pseudomonadati</taxon>
        <taxon>Pseudomonadota</taxon>
        <taxon>Gammaproteobacteria</taxon>
        <taxon>Alteromonadales</taxon>
        <taxon>Idiomarinaceae</taxon>
        <taxon>Pseudidiomarina</taxon>
    </lineage>
</organism>